<protein>
    <submittedName>
        <fullName evidence="1">Uncharacterized protein</fullName>
    </submittedName>
</protein>
<dbReference type="EMBL" id="FXAE01000078">
    <property type="protein sequence ID" value="SMF67711.1"/>
    <property type="molecule type" value="Genomic_DNA"/>
</dbReference>
<comment type="caution">
    <text evidence="1">The sequence shown here is derived from an EMBL/GenBank/DDBJ whole genome shotgun (WGS) entry which is preliminary data.</text>
</comment>
<evidence type="ECO:0000313" key="1">
    <source>
        <dbReference type="EMBL" id="SMF67711.1"/>
    </source>
</evidence>
<evidence type="ECO:0000313" key="2">
    <source>
        <dbReference type="Proteomes" id="UP000192939"/>
    </source>
</evidence>
<sequence length="56" mass="5983">EGQASKQATPQQSINMRQLLKNVTQPVKGCIAGMIRMLQGPKQSSTTGMALKALRG</sequence>
<dbReference type="Proteomes" id="UP000192939">
    <property type="component" value="Unassembled WGS sequence"/>
</dbReference>
<organism evidence="1 2">
    <name type="scientific">Paenibacillus barengoltzii J12</name>
    <dbReference type="NCBI Taxonomy" id="935846"/>
    <lineage>
        <taxon>Bacteria</taxon>
        <taxon>Bacillati</taxon>
        <taxon>Bacillota</taxon>
        <taxon>Bacilli</taxon>
        <taxon>Bacillales</taxon>
        <taxon>Paenibacillaceae</taxon>
        <taxon>Paenibacillus</taxon>
    </lineage>
</organism>
<reference evidence="1 2" key="1">
    <citation type="submission" date="2017-04" db="EMBL/GenBank/DDBJ databases">
        <authorList>
            <person name="Varghese N."/>
            <person name="Submissions S."/>
        </authorList>
    </citation>
    <scope>NUCLEOTIDE SEQUENCE [LARGE SCALE GENOMIC DNA]</scope>
    <source>
        <strain evidence="1 2">J12</strain>
    </source>
</reference>
<feature type="non-terminal residue" evidence="1">
    <location>
        <position position="1"/>
    </location>
</feature>
<gene>
    <name evidence="1" type="ORF">SAMN02744124_04304</name>
</gene>
<name>A0ABY1M3D4_9BACL</name>
<keyword evidence="2" id="KW-1185">Reference proteome</keyword>
<accession>A0ABY1M3D4</accession>
<proteinExistence type="predicted"/>